<evidence type="ECO:0000313" key="4">
    <source>
        <dbReference type="EMBL" id="UQZ86744.1"/>
    </source>
</evidence>
<evidence type="ECO:0000313" key="5">
    <source>
        <dbReference type="Proteomes" id="UP001057134"/>
    </source>
</evidence>
<sequence>MTFRFDHTTPGRKQNAERTVKEEPPVIPLHVEEYRVVEERQPESLTNLDKVYGMQTTTASETERKAPLIDAQQLNPYTTDYGGWQSSFDTETNRVERIIRESANHKTNRSQPQEHSEGRDRDAGAFGSGDYVPPQEPIRDHQWYIPEDPVFVSSPPKPNTSWLKVATSVAGAIVTGIAFGFFVLSMFSGDSPEKAAKDALSGQPAAVNQAGGGVKQDAAGAAVPASAAAGAAVTIPAKTYSFLQSGVFSTPQSADAAQADLKKQGFVAVRDSGDKYPVYVGISMTRDEALGLAQKFKQKNIDVIVKNVDLPAVSKAKWSGKTADALPSFINQGDSLLQTIAPLTVAHLSEAKPTPADAAAVQSVKTAHQAWIGLNAQVNEGLADDAKAIVQRMNTAMQTAVVSVDEYRKNPAAAYMWQAQTALMQYVVAEKELRAAVAVQ</sequence>
<feature type="transmembrane region" description="Helical" evidence="2">
    <location>
        <begin position="162"/>
        <end position="187"/>
    </location>
</feature>
<dbReference type="Gene3D" id="3.30.70.1070">
    <property type="entry name" value="Sporulation related repeat"/>
    <property type="match status" value="1"/>
</dbReference>
<proteinExistence type="predicted"/>
<evidence type="ECO:0000259" key="3">
    <source>
        <dbReference type="Pfam" id="PF05036"/>
    </source>
</evidence>
<reference evidence="4" key="1">
    <citation type="submission" date="2018-02" db="EMBL/GenBank/DDBJ databases">
        <authorList>
            <person name="Kim S.-K."/>
            <person name="Jung H.-I."/>
            <person name="Lee S.-W."/>
        </authorList>
    </citation>
    <scope>NUCLEOTIDE SEQUENCE</scope>
    <source>
        <strain evidence="4">SK3146</strain>
    </source>
</reference>
<keyword evidence="5" id="KW-1185">Reference proteome</keyword>
<dbReference type="Pfam" id="PF05036">
    <property type="entry name" value="SPOR"/>
    <property type="match status" value="1"/>
</dbReference>
<feature type="region of interest" description="Disordered" evidence="1">
    <location>
        <begin position="1"/>
        <end position="22"/>
    </location>
</feature>
<dbReference type="InterPro" id="IPR036680">
    <property type="entry name" value="SPOR-like_sf"/>
</dbReference>
<organism evidence="4 5">
    <name type="scientific">Paenibacillus konkukensis</name>
    <dbReference type="NCBI Taxonomy" id="2020716"/>
    <lineage>
        <taxon>Bacteria</taxon>
        <taxon>Bacillati</taxon>
        <taxon>Bacillota</taxon>
        <taxon>Bacilli</taxon>
        <taxon>Bacillales</taxon>
        <taxon>Paenibacillaceae</taxon>
        <taxon>Paenibacillus</taxon>
    </lineage>
</organism>
<dbReference type="SUPFAM" id="SSF110997">
    <property type="entry name" value="Sporulation related repeat"/>
    <property type="match status" value="1"/>
</dbReference>
<evidence type="ECO:0000256" key="2">
    <source>
        <dbReference type="SAM" id="Phobius"/>
    </source>
</evidence>
<dbReference type="InterPro" id="IPR007730">
    <property type="entry name" value="SPOR-like_dom"/>
</dbReference>
<gene>
    <name evidence="4" type="ORF">SK3146_06037</name>
</gene>
<dbReference type="EMBL" id="CP027059">
    <property type="protein sequence ID" value="UQZ86744.1"/>
    <property type="molecule type" value="Genomic_DNA"/>
</dbReference>
<name>A0ABY4RZJ2_9BACL</name>
<keyword evidence="2" id="KW-1133">Transmembrane helix</keyword>
<evidence type="ECO:0000256" key="1">
    <source>
        <dbReference type="SAM" id="MobiDB-lite"/>
    </source>
</evidence>
<feature type="domain" description="SPOR" evidence="3">
    <location>
        <begin position="242"/>
        <end position="305"/>
    </location>
</feature>
<feature type="compositionally biased region" description="Basic and acidic residues" evidence="1">
    <location>
        <begin position="112"/>
        <end position="123"/>
    </location>
</feature>
<dbReference type="Proteomes" id="UP001057134">
    <property type="component" value="Chromosome"/>
</dbReference>
<keyword evidence="2" id="KW-0472">Membrane</keyword>
<accession>A0ABY4RZJ2</accession>
<protein>
    <submittedName>
        <fullName evidence="4">Sporulation related domain protein</fullName>
    </submittedName>
</protein>
<feature type="region of interest" description="Disordered" evidence="1">
    <location>
        <begin position="100"/>
        <end position="133"/>
    </location>
</feature>
<keyword evidence="2" id="KW-0812">Transmembrane</keyword>
<reference evidence="4" key="2">
    <citation type="journal article" date="2021" name="J Anim Sci Technol">
        <title>Complete genome sequence of Paenibacillus konkukensis sp. nov. SK3146 as a potential probiotic strain.</title>
        <authorList>
            <person name="Jung H.I."/>
            <person name="Park S."/>
            <person name="Niu K.M."/>
            <person name="Lee S.W."/>
            <person name="Kothari D."/>
            <person name="Yi K.J."/>
            <person name="Kim S.K."/>
        </authorList>
    </citation>
    <scope>NUCLEOTIDE SEQUENCE</scope>
    <source>
        <strain evidence="4">SK3146</strain>
    </source>
</reference>